<feature type="compositionally biased region" description="Basic and acidic residues" evidence="1">
    <location>
        <begin position="1"/>
        <end position="18"/>
    </location>
</feature>
<proteinExistence type="predicted"/>
<evidence type="ECO:0000313" key="2">
    <source>
        <dbReference type="EMBL" id="CAA9439581.1"/>
    </source>
</evidence>
<feature type="compositionally biased region" description="Basic and acidic residues" evidence="1">
    <location>
        <begin position="61"/>
        <end position="79"/>
    </location>
</feature>
<reference evidence="2" key="1">
    <citation type="submission" date="2020-02" db="EMBL/GenBank/DDBJ databases">
        <authorList>
            <person name="Meier V. D."/>
        </authorList>
    </citation>
    <scope>NUCLEOTIDE SEQUENCE</scope>
    <source>
        <strain evidence="2">AVDCRST_MAG55</strain>
    </source>
</reference>
<feature type="non-terminal residue" evidence="2">
    <location>
        <position position="1"/>
    </location>
</feature>
<feature type="compositionally biased region" description="Low complexity" evidence="1">
    <location>
        <begin position="99"/>
        <end position="108"/>
    </location>
</feature>
<name>A0A6J4QC18_9ACTN</name>
<feature type="compositionally biased region" description="Basic and acidic residues" evidence="1">
    <location>
        <begin position="30"/>
        <end position="52"/>
    </location>
</feature>
<sequence>ALREVRRPLLGAGEEHGRAGGRPALRAGRRRPEPALRGRGGGEGESLREAARAADIPAHPRLREDRRAGAAPRRPDPWRVPDLLRAPAPRRRRAPVPPDAQGLLRQAGPPRPPRLPSLRADRRGRGWRARLYYERHRRRYGGRATEDGGM</sequence>
<feature type="region of interest" description="Disordered" evidence="1">
    <location>
        <begin position="1"/>
        <end position="122"/>
    </location>
</feature>
<organism evidence="2">
    <name type="scientific">uncultured Rubrobacteraceae bacterium</name>
    <dbReference type="NCBI Taxonomy" id="349277"/>
    <lineage>
        <taxon>Bacteria</taxon>
        <taxon>Bacillati</taxon>
        <taxon>Actinomycetota</taxon>
        <taxon>Rubrobacteria</taxon>
        <taxon>Rubrobacterales</taxon>
        <taxon>Rubrobacteraceae</taxon>
        <taxon>environmental samples</taxon>
    </lineage>
</organism>
<feature type="non-terminal residue" evidence="2">
    <location>
        <position position="150"/>
    </location>
</feature>
<protein>
    <submittedName>
        <fullName evidence="2">Uncharacterized protein</fullName>
    </submittedName>
</protein>
<gene>
    <name evidence="2" type="ORF">AVDCRST_MAG55-3308</name>
</gene>
<dbReference type="AlphaFoldDB" id="A0A6J4QC18"/>
<evidence type="ECO:0000256" key="1">
    <source>
        <dbReference type="SAM" id="MobiDB-lite"/>
    </source>
</evidence>
<accession>A0A6J4QC18</accession>
<dbReference type="EMBL" id="CADCUZ010000168">
    <property type="protein sequence ID" value="CAA9439581.1"/>
    <property type="molecule type" value="Genomic_DNA"/>
</dbReference>